<evidence type="ECO:0000313" key="2">
    <source>
        <dbReference type="EMBL" id="KAK9674588.1"/>
    </source>
</evidence>
<feature type="region of interest" description="Disordered" evidence="1">
    <location>
        <begin position="1"/>
        <end position="116"/>
    </location>
</feature>
<sequence length="116" mass="12005">MSNNDRSQDNKGNSYNPASADHVGAAFMPGPFLGAGAPAGAPPGSGNNENADSIYRIQPHPNPSDSSSGNPSGYNPSSADHIGGAFMPGPFMASGNNDTAFEQANIRKQQEKDKQQ</sequence>
<protein>
    <submittedName>
        <fullName evidence="2">Uncharacterized protein</fullName>
    </submittedName>
</protein>
<feature type="compositionally biased region" description="Low complexity" evidence="1">
    <location>
        <begin position="63"/>
        <end position="78"/>
    </location>
</feature>
<keyword evidence="3" id="KW-1185">Reference proteome</keyword>
<evidence type="ECO:0000256" key="1">
    <source>
        <dbReference type="SAM" id="MobiDB-lite"/>
    </source>
</evidence>
<gene>
    <name evidence="2" type="ORF">K7432_017128</name>
</gene>
<feature type="compositionally biased region" description="Low complexity" evidence="1">
    <location>
        <begin position="24"/>
        <end position="44"/>
    </location>
</feature>
<reference evidence="2 3" key="1">
    <citation type="submission" date="2023-04" db="EMBL/GenBank/DDBJ databases">
        <title>Genome of Basidiobolus ranarum AG-B5.</title>
        <authorList>
            <person name="Stajich J.E."/>
            <person name="Carter-House D."/>
            <person name="Gryganskyi A."/>
        </authorList>
    </citation>
    <scope>NUCLEOTIDE SEQUENCE [LARGE SCALE GENOMIC DNA]</scope>
    <source>
        <strain evidence="2 3">AG-B5</strain>
    </source>
</reference>
<feature type="compositionally biased region" description="Polar residues" evidence="1">
    <location>
        <begin position="1"/>
        <end position="17"/>
    </location>
</feature>
<dbReference type="EMBL" id="JASJQH010010238">
    <property type="protein sequence ID" value="KAK9674588.1"/>
    <property type="molecule type" value="Genomic_DNA"/>
</dbReference>
<evidence type="ECO:0000313" key="3">
    <source>
        <dbReference type="Proteomes" id="UP001479436"/>
    </source>
</evidence>
<accession>A0ABR2VKR3</accession>
<dbReference type="Proteomes" id="UP001479436">
    <property type="component" value="Unassembled WGS sequence"/>
</dbReference>
<proteinExistence type="predicted"/>
<name>A0ABR2VKR3_9FUNG</name>
<organism evidence="2 3">
    <name type="scientific">Basidiobolus ranarum</name>
    <dbReference type="NCBI Taxonomy" id="34480"/>
    <lineage>
        <taxon>Eukaryota</taxon>
        <taxon>Fungi</taxon>
        <taxon>Fungi incertae sedis</taxon>
        <taxon>Zoopagomycota</taxon>
        <taxon>Entomophthoromycotina</taxon>
        <taxon>Basidiobolomycetes</taxon>
        <taxon>Basidiobolales</taxon>
        <taxon>Basidiobolaceae</taxon>
        <taxon>Basidiobolus</taxon>
    </lineage>
</organism>
<comment type="caution">
    <text evidence="2">The sequence shown here is derived from an EMBL/GenBank/DDBJ whole genome shotgun (WGS) entry which is preliminary data.</text>
</comment>